<dbReference type="AlphaFoldDB" id="A0A264W1P3"/>
<keyword evidence="1" id="KW-1133">Transmembrane helix</keyword>
<dbReference type="GO" id="GO:0052621">
    <property type="term" value="F:diguanylate cyclase activity"/>
    <property type="evidence" value="ECO:0007669"/>
    <property type="project" value="TreeGrafter"/>
</dbReference>
<keyword evidence="1" id="KW-0472">Membrane</keyword>
<proteinExistence type="predicted"/>
<evidence type="ECO:0000313" key="3">
    <source>
        <dbReference type="EMBL" id="OZS77502.1"/>
    </source>
</evidence>
<dbReference type="Proteomes" id="UP000217065">
    <property type="component" value="Unassembled WGS sequence"/>
</dbReference>
<feature type="transmembrane region" description="Helical" evidence="1">
    <location>
        <begin position="183"/>
        <end position="203"/>
    </location>
</feature>
<dbReference type="GO" id="GO:0005886">
    <property type="term" value="C:plasma membrane"/>
    <property type="evidence" value="ECO:0007669"/>
    <property type="project" value="TreeGrafter"/>
</dbReference>
<dbReference type="Pfam" id="PF00990">
    <property type="entry name" value="GGDEF"/>
    <property type="match status" value="1"/>
</dbReference>
<dbReference type="InterPro" id="IPR043128">
    <property type="entry name" value="Rev_trsase/Diguanyl_cyclase"/>
</dbReference>
<dbReference type="GO" id="GO:0043709">
    <property type="term" value="P:cell adhesion involved in single-species biofilm formation"/>
    <property type="evidence" value="ECO:0007669"/>
    <property type="project" value="TreeGrafter"/>
</dbReference>
<sequence>MRGKLSRLQIYLLVALCALLFTSVWSYLSFVSIEQQTTKVAEQDIPLSNTASQLYPLMLDQELSIRNYVYLQDKLSLQQFEIANARMHDVLRDIEELDQAHPIMNQLINEEAVPVIVEMEAFHFDQIKRIQDGDIELANELRNLQRSNLNVLRFVDSKIQEDSDAIIARAFEESREASNSARWMILFVSALTFLIFVAFVHSFRVEQSQKALVYKSLHDALTGIPNRRSFDERLEEAWRDARQLNKPLSLILIDIDAFKLYNDTYGHLEGDACLRKVAQVLRRVVKDPATPARYGGEEFAVILPVETASEARELAETIRQEILDLNVAHTGYHPLCKLTVSLGVSTMVPGLYESEKELIARADAALYQSKDKGRNRVTVNNIK</sequence>
<name>A0A264W1P3_9BACL</name>
<dbReference type="CDD" id="cd01949">
    <property type="entry name" value="GGDEF"/>
    <property type="match status" value="1"/>
</dbReference>
<dbReference type="RefSeq" id="WP_094943331.1">
    <property type="nucleotide sequence ID" value="NZ_NOKQ01000220.1"/>
</dbReference>
<dbReference type="PANTHER" id="PTHR45138:SF9">
    <property type="entry name" value="DIGUANYLATE CYCLASE DGCM-RELATED"/>
    <property type="match status" value="1"/>
</dbReference>
<comment type="caution">
    <text evidence="3">The sequence shown here is derived from an EMBL/GenBank/DDBJ whole genome shotgun (WGS) entry which is preliminary data.</text>
</comment>
<reference evidence="3 4" key="1">
    <citation type="submission" date="2017-07" db="EMBL/GenBank/DDBJ databases">
        <title>Tetzosporium hominis gen.nov. sp.nov.</title>
        <authorList>
            <person name="Tetz G."/>
            <person name="Tetz V."/>
        </authorList>
    </citation>
    <scope>NUCLEOTIDE SEQUENCE [LARGE SCALE GENOMIC DNA]</scope>
    <source>
        <strain evidence="3 4">VT-49</strain>
    </source>
</reference>
<accession>A0A264W1P3</accession>
<evidence type="ECO:0000256" key="1">
    <source>
        <dbReference type="SAM" id="Phobius"/>
    </source>
</evidence>
<dbReference type="InterPro" id="IPR050469">
    <property type="entry name" value="Diguanylate_Cyclase"/>
</dbReference>
<organism evidence="3 4">
    <name type="scientific">Tetzosporium hominis</name>
    <dbReference type="NCBI Taxonomy" id="2020506"/>
    <lineage>
        <taxon>Bacteria</taxon>
        <taxon>Bacillati</taxon>
        <taxon>Bacillota</taxon>
        <taxon>Bacilli</taxon>
        <taxon>Bacillales</taxon>
        <taxon>Caryophanaceae</taxon>
        <taxon>Tetzosporium</taxon>
    </lineage>
</organism>
<dbReference type="EMBL" id="NOKQ01000220">
    <property type="protein sequence ID" value="OZS77502.1"/>
    <property type="molecule type" value="Genomic_DNA"/>
</dbReference>
<gene>
    <name evidence="3" type="ORF">CF394_09790</name>
</gene>
<feature type="domain" description="GGDEF" evidence="2">
    <location>
        <begin position="246"/>
        <end position="382"/>
    </location>
</feature>
<dbReference type="OrthoDB" id="9759607at2"/>
<evidence type="ECO:0000313" key="4">
    <source>
        <dbReference type="Proteomes" id="UP000217065"/>
    </source>
</evidence>
<dbReference type="PROSITE" id="PS50887">
    <property type="entry name" value="GGDEF"/>
    <property type="match status" value="1"/>
</dbReference>
<dbReference type="SUPFAM" id="SSF55073">
    <property type="entry name" value="Nucleotide cyclase"/>
    <property type="match status" value="1"/>
</dbReference>
<dbReference type="InterPro" id="IPR000160">
    <property type="entry name" value="GGDEF_dom"/>
</dbReference>
<evidence type="ECO:0000259" key="2">
    <source>
        <dbReference type="PROSITE" id="PS50887"/>
    </source>
</evidence>
<protein>
    <recommendedName>
        <fullName evidence="2">GGDEF domain-containing protein</fullName>
    </recommendedName>
</protein>
<dbReference type="InterPro" id="IPR029787">
    <property type="entry name" value="Nucleotide_cyclase"/>
</dbReference>
<dbReference type="GO" id="GO:1902201">
    <property type="term" value="P:negative regulation of bacterial-type flagellum-dependent cell motility"/>
    <property type="evidence" value="ECO:0007669"/>
    <property type="project" value="TreeGrafter"/>
</dbReference>
<keyword evidence="4" id="KW-1185">Reference proteome</keyword>
<dbReference type="SMART" id="SM00267">
    <property type="entry name" value="GGDEF"/>
    <property type="match status" value="1"/>
</dbReference>
<dbReference type="Gene3D" id="3.30.70.270">
    <property type="match status" value="1"/>
</dbReference>
<dbReference type="FunFam" id="3.30.70.270:FF:000001">
    <property type="entry name" value="Diguanylate cyclase domain protein"/>
    <property type="match status" value="1"/>
</dbReference>
<dbReference type="PANTHER" id="PTHR45138">
    <property type="entry name" value="REGULATORY COMPONENTS OF SENSORY TRANSDUCTION SYSTEM"/>
    <property type="match status" value="1"/>
</dbReference>
<keyword evidence="1" id="KW-0812">Transmembrane</keyword>
<dbReference type="NCBIfam" id="TIGR00254">
    <property type="entry name" value="GGDEF"/>
    <property type="match status" value="1"/>
</dbReference>